<keyword evidence="4" id="KW-1185">Reference proteome</keyword>
<gene>
    <name evidence="3" type="ORF">KIW84_024162</name>
</gene>
<protein>
    <submittedName>
        <fullName evidence="3">Uncharacterized protein</fullName>
    </submittedName>
</protein>
<evidence type="ECO:0000256" key="1">
    <source>
        <dbReference type="SAM" id="Coils"/>
    </source>
</evidence>
<accession>A0A9D4YKT2</accession>
<reference evidence="3 4" key="1">
    <citation type="journal article" date="2022" name="Nat. Genet.">
        <title>Improved pea reference genome and pan-genome highlight genomic features and evolutionary characteristics.</title>
        <authorList>
            <person name="Yang T."/>
            <person name="Liu R."/>
            <person name="Luo Y."/>
            <person name="Hu S."/>
            <person name="Wang D."/>
            <person name="Wang C."/>
            <person name="Pandey M.K."/>
            <person name="Ge S."/>
            <person name="Xu Q."/>
            <person name="Li N."/>
            <person name="Li G."/>
            <person name="Huang Y."/>
            <person name="Saxena R.K."/>
            <person name="Ji Y."/>
            <person name="Li M."/>
            <person name="Yan X."/>
            <person name="He Y."/>
            <person name="Liu Y."/>
            <person name="Wang X."/>
            <person name="Xiang C."/>
            <person name="Varshney R.K."/>
            <person name="Ding H."/>
            <person name="Gao S."/>
            <person name="Zong X."/>
        </authorList>
    </citation>
    <scope>NUCLEOTIDE SEQUENCE [LARGE SCALE GENOMIC DNA]</scope>
    <source>
        <strain evidence="3 4">cv. Zhongwan 6</strain>
    </source>
</reference>
<feature type="compositionally biased region" description="Low complexity" evidence="2">
    <location>
        <begin position="130"/>
        <end position="152"/>
    </location>
</feature>
<evidence type="ECO:0000313" key="3">
    <source>
        <dbReference type="EMBL" id="KAI5438316.1"/>
    </source>
</evidence>
<organism evidence="3 4">
    <name type="scientific">Pisum sativum</name>
    <name type="common">Garden pea</name>
    <name type="synonym">Lathyrus oleraceus</name>
    <dbReference type="NCBI Taxonomy" id="3888"/>
    <lineage>
        <taxon>Eukaryota</taxon>
        <taxon>Viridiplantae</taxon>
        <taxon>Streptophyta</taxon>
        <taxon>Embryophyta</taxon>
        <taxon>Tracheophyta</taxon>
        <taxon>Spermatophyta</taxon>
        <taxon>Magnoliopsida</taxon>
        <taxon>eudicotyledons</taxon>
        <taxon>Gunneridae</taxon>
        <taxon>Pentapetalae</taxon>
        <taxon>rosids</taxon>
        <taxon>fabids</taxon>
        <taxon>Fabales</taxon>
        <taxon>Fabaceae</taxon>
        <taxon>Papilionoideae</taxon>
        <taxon>50 kb inversion clade</taxon>
        <taxon>NPAAA clade</taxon>
        <taxon>Hologalegina</taxon>
        <taxon>IRL clade</taxon>
        <taxon>Fabeae</taxon>
        <taxon>Lathyrus</taxon>
    </lineage>
</organism>
<dbReference type="PANTHER" id="PTHR35692">
    <property type="entry name" value="F26F24.11"/>
    <property type="match status" value="1"/>
</dbReference>
<evidence type="ECO:0000313" key="4">
    <source>
        <dbReference type="Proteomes" id="UP001058974"/>
    </source>
</evidence>
<dbReference type="Gramene" id="Psat02G0416200-T1">
    <property type="protein sequence ID" value="KAI5438316.1"/>
    <property type="gene ID" value="KIW84_024162"/>
</dbReference>
<feature type="region of interest" description="Disordered" evidence="2">
    <location>
        <begin position="54"/>
        <end position="179"/>
    </location>
</feature>
<proteinExistence type="predicted"/>
<feature type="coiled-coil region" evidence="1">
    <location>
        <begin position="224"/>
        <end position="251"/>
    </location>
</feature>
<dbReference type="Proteomes" id="UP001058974">
    <property type="component" value="Chromosome 2"/>
</dbReference>
<feature type="non-terminal residue" evidence="3">
    <location>
        <position position="263"/>
    </location>
</feature>
<dbReference type="PANTHER" id="PTHR35692:SF1">
    <property type="entry name" value="F26F24.11"/>
    <property type="match status" value="1"/>
</dbReference>
<name>A0A9D4YKT2_PEA</name>
<comment type="caution">
    <text evidence="3">The sequence shown here is derived from an EMBL/GenBank/DDBJ whole genome shotgun (WGS) entry which is preliminary data.</text>
</comment>
<keyword evidence="1" id="KW-0175">Coiled coil</keyword>
<feature type="compositionally biased region" description="Polar residues" evidence="2">
    <location>
        <begin position="74"/>
        <end position="113"/>
    </location>
</feature>
<sequence length="263" mass="29448">MVGFSSDTDEDSTIEEIISQAQDSILLKQISAINCSSFTHSDLPTDLESRFRKLKSFPANHTTPPPYHPKPHTFSTSNSANPPKSLNLSPTQQTKSINNPDSDSGSVFSPSNSSHEKKGPKPKPKPKNGSFSPSDSSHTSEESSMSSLFMPLQMKKDEEKHSKVKYVSPSPSPPRKWGCFWCSPKKEKKKEKSKENDDIVGSLEEDTSDEFLSDIRSLSTKKRMNMIEKALKEEEEKINREAEKIVEMVKHASARMNISDIED</sequence>
<dbReference type="AlphaFoldDB" id="A0A9D4YKT2"/>
<dbReference type="EMBL" id="JAMSHJ010000002">
    <property type="protein sequence ID" value="KAI5438316.1"/>
    <property type="molecule type" value="Genomic_DNA"/>
</dbReference>
<evidence type="ECO:0000256" key="2">
    <source>
        <dbReference type="SAM" id="MobiDB-lite"/>
    </source>
</evidence>